<proteinExistence type="predicted"/>
<gene>
    <name evidence="2" type="ORF">NDR86_09830</name>
</gene>
<comment type="caution">
    <text evidence="2">The sequence shown here is derived from an EMBL/GenBank/DDBJ whole genome shotgun (WGS) entry which is preliminary data.</text>
</comment>
<keyword evidence="3" id="KW-1185">Reference proteome</keyword>
<feature type="domain" description="N-acetyltransferase" evidence="1">
    <location>
        <begin position="14"/>
        <end position="175"/>
    </location>
</feature>
<dbReference type="GO" id="GO:0008999">
    <property type="term" value="F:protein-N-terminal-alanine acetyltransferase activity"/>
    <property type="evidence" value="ECO:0007669"/>
    <property type="project" value="TreeGrafter"/>
</dbReference>
<dbReference type="Gene3D" id="3.40.630.30">
    <property type="match status" value="1"/>
</dbReference>
<dbReference type="AlphaFoldDB" id="A0A9X2IWP1"/>
<protein>
    <submittedName>
        <fullName evidence="2">GNAT family N-acetyltransferase</fullName>
    </submittedName>
</protein>
<evidence type="ECO:0000313" key="3">
    <source>
        <dbReference type="Proteomes" id="UP001139157"/>
    </source>
</evidence>
<evidence type="ECO:0000313" key="2">
    <source>
        <dbReference type="EMBL" id="MCM6773769.1"/>
    </source>
</evidence>
<dbReference type="InterPro" id="IPR051908">
    <property type="entry name" value="Ribosomal_N-acetyltransferase"/>
</dbReference>
<dbReference type="InterPro" id="IPR016181">
    <property type="entry name" value="Acyl_CoA_acyltransferase"/>
</dbReference>
<dbReference type="RefSeq" id="WP_251910822.1">
    <property type="nucleotide sequence ID" value="NZ_JAMRXG010000003.1"/>
</dbReference>
<dbReference type="EMBL" id="JAMRXG010000003">
    <property type="protein sequence ID" value="MCM6773769.1"/>
    <property type="molecule type" value="Genomic_DNA"/>
</dbReference>
<dbReference type="PANTHER" id="PTHR43441">
    <property type="entry name" value="RIBOSOMAL-PROTEIN-SERINE ACETYLTRANSFERASE"/>
    <property type="match status" value="1"/>
</dbReference>
<dbReference type="Pfam" id="PF13302">
    <property type="entry name" value="Acetyltransf_3"/>
    <property type="match status" value="1"/>
</dbReference>
<reference evidence="2" key="1">
    <citation type="submission" date="2022-06" db="EMBL/GenBank/DDBJ databases">
        <title>Novel species in genus nocardia.</title>
        <authorList>
            <person name="Li F."/>
        </authorList>
    </citation>
    <scope>NUCLEOTIDE SEQUENCE</scope>
    <source>
        <strain evidence="2">CDC141</strain>
    </source>
</reference>
<evidence type="ECO:0000259" key="1">
    <source>
        <dbReference type="PROSITE" id="PS51186"/>
    </source>
</evidence>
<dbReference type="GO" id="GO:0005737">
    <property type="term" value="C:cytoplasm"/>
    <property type="evidence" value="ECO:0007669"/>
    <property type="project" value="TreeGrafter"/>
</dbReference>
<accession>A0A9X2IWP1</accession>
<dbReference type="PANTHER" id="PTHR43441:SF10">
    <property type="entry name" value="ACETYLTRANSFERASE"/>
    <property type="match status" value="1"/>
</dbReference>
<dbReference type="PROSITE" id="PS51186">
    <property type="entry name" value="GNAT"/>
    <property type="match status" value="1"/>
</dbReference>
<organism evidence="2 3">
    <name type="scientific">Nocardia pulmonis</name>
    <dbReference type="NCBI Taxonomy" id="2951408"/>
    <lineage>
        <taxon>Bacteria</taxon>
        <taxon>Bacillati</taxon>
        <taxon>Actinomycetota</taxon>
        <taxon>Actinomycetes</taxon>
        <taxon>Mycobacteriales</taxon>
        <taxon>Nocardiaceae</taxon>
        <taxon>Nocardia</taxon>
    </lineage>
</organism>
<dbReference type="GO" id="GO:1990189">
    <property type="term" value="F:protein N-terminal-serine acetyltransferase activity"/>
    <property type="evidence" value="ECO:0007669"/>
    <property type="project" value="TreeGrafter"/>
</dbReference>
<name>A0A9X2IWP1_9NOCA</name>
<dbReference type="SUPFAM" id="SSF55729">
    <property type="entry name" value="Acyl-CoA N-acyltransferases (Nat)"/>
    <property type="match status" value="1"/>
</dbReference>
<dbReference type="InterPro" id="IPR000182">
    <property type="entry name" value="GNAT_dom"/>
</dbReference>
<dbReference type="Proteomes" id="UP001139157">
    <property type="component" value="Unassembled WGS sequence"/>
</dbReference>
<sequence length="199" mass="22101">MTALVVPVLEGEGIRLRPFVTADVGLIVDAGQDPLIPLITTVVTHGDEADGQAFIRRQYQRAATGEGWSFAVSDLDTGSAVGQIGLRRRDIRHGRASVGYWVGPAYRRCGYAGRALRLLTSWAGTLEEVSRLELYVEPWNEGSWRAAESAGYQREGLLRRWEKIAGGLPTSTSRHSRALPRLRHEEFLVFRSSGLRQSR</sequence>